<comment type="catalytic activity">
    <reaction evidence="7 8">
        <text>D-glyceraldehyde 3-phosphate = dihydroxyacetone phosphate</text>
        <dbReference type="Rhea" id="RHEA:18585"/>
        <dbReference type="ChEBI" id="CHEBI:57642"/>
        <dbReference type="ChEBI" id="CHEBI:59776"/>
        <dbReference type="EC" id="5.3.1.1"/>
    </reaction>
</comment>
<dbReference type="GO" id="GO:0004807">
    <property type="term" value="F:triose-phosphate isomerase activity"/>
    <property type="evidence" value="ECO:0007669"/>
    <property type="project" value="UniProtKB-EC"/>
</dbReference>
<dbReference type="PROSITE" id="PS51440">
    <property type="entry name" value="TIM_2"/>
    <property type="match status" value="1"/>
</dbReference>
<comment type="pathway">
    <text evidence="7 8">Carbohydrate degradation; glycolysis; D-glyceraldehyde 3-phosphate from glycerone phosphate: step 1/1.</text>
</comment>
<dbReference type="InterPro" id="IPR000652">
    <property type="entry name" value="Triosephosphate_isomerase"/>
</dbReference>
<gene>
    <name evidence="7" type="primary">tpiA</name>
    <name evidence="9" type="ORF">J9253_11225</name>
</gene>
<dbReference type="RefSeq" id="WP_210221084.1">
    <property type="nucleotide sequence ID" value="NZ_CP072801.1"/>
</dbReference>
<sequence length="250" mass="26001">MRQKLVAGNWKLNGSKATIEPLVSAILAGLKGLDNVAVAVCPPYVYIPMTQGLLSGDRIGLGSQDIADQETGAFTGEVSGTMLKEFGCSYAIVGHSERRAIYGEQDGDTARKFAAARKHGLKPILCVGETLEERESGVTEAVVARQLDAVIALEGVEALTDGVIAYEPVWAIGTGKTASPQQAQDVHAFIRGKLAALNESVAAKVQILYGGSVKGANAAELFAMPDIDGGLIGGASLDAQEFLAICKAGN</sequence>
<keyword evidence="6 7" id="KW-0413">Isomerase</keyword>
<dbReference type="PANTHER" id="PTHR21139:SF42">
    <property type="entry name" value="TRIOSEPHOSPHATE ISOMERASE"/>
    <property type="match status" value="1"/>
</dbReference>
<keyword evidence="10" id="KW-1185">Reference proteome</keyword>
<dbReference type="InterPro" id="IPR022896">
    <property type="entry name" value="TrioseP_Isoase_bac/euk"/>
</dbReference>
<comment type="subunit">
    <text evidence="7 8">Homodimer.</text>
</comment>
<keyword evidence="5 7" id="KW-0324">Glycolysis</keyword>
<evidence type="ECO:0000313" key="9">
    <source>
        <dbReference type="EMBL" id="QTR44615.1"/>
    </source>
</evidence>
<dbReference type="EMBL" id="CP072801">
    <property type="protein sequence ID" value="QTR44615.1"/>
    <property type="molecule type" value="Genomic_DNA"/>
</dbReference>
<keyword evidence="3 7" id="KW-0312">Gluconeogenesis</keyword>
<keyword evidence="4 7" id="KW-0963">Cytoplasm</keyword>
<dbReference type="Gene3D" id="3.20.20.70">
    <property type="entry name" value="Aldolase class I"/>
    <property type="match status" value="1"/>
</dbReference>
<dbReference type="Proteomes" id="UP000672039">
    <property type="component" value="Chromosome"/>
</dbReference>
<evidence type="ECO:0000256" key="7">
    <source>
        <dbReference type="HAMAP-Rule" id="MF_00147"/>
    </source>
</evidence>
<feature type="binding site" evidence="7">
    <location>
        <position position="212"/>
    </location>
    <ligand>
        <name>substrate</name>
    </ligand>
</feature>
<dbReference type="Pfam" id="PF00121">
    <property type="entry name" value="TIM"/>
    <property type="match status" value="1"/>
</dbReference>
<dbReference type="InterPro" id="IPR013785">
    <property type="entry name" value="Aldolase_TIM"/>
</dbReference>
<comment type="function">
    <text evidence="7">Involved in the gluconeogenesis. Catalyzes stereospecifically the conversion of dihydroxyacetone phosphate (DHAP) to D-glyceraldehyde-3-phosphate (G3P).</text>
</comment>
<evidence type="ECO:0000256" key="5">
    <source>
        <dbReference type="ARBA" id="ARBA00023152"/>
    </source>
</evidence>
<comment type="pathway">
    <text evidence="1">Carbohydrate metabolism; erythritol degradation.</text>
</comment>
<name>A0ABX7WMR2_9GAMM</name>
<feature type="binding site" evidence="7">
    <location>
        <begin position="233"/>
        <end position="234"/>
    </location>
    <ligand>
        <name>substrate</name>
    </ligand>
</feature>
<dbReference type="NCBIfam" id="TIGR00419">
    <property type="entry name" value="tim"/>
    <property type="match status" value="1"/>
</dbReference>
<dbReference type="PANTHER" id="PTHR21139">
    <property type="entry name" value="TRIOSEPHOSPHATE ISOMERASE"/>
    <property type="match status" value="1"/>
</dbReference>
<feature type="active site" description="Proton acceptor" evidence="7">
    <location>
        <position position="167"/>
    </location>
</feature>
<evidence type="ECO:0000256" key="8">
    <source>
        <dbReference type="RuleBase" id="RU363013"/>
    </source>
</evidence>
<evidence type="ECO:0000256" key="3">
    <source>
        <dbReference type="ARBA" id="ARBA00022432"/>
    </source>
</evidence>
<evidence type="ECO:0000313" key="10">
    <source>
        <dbReference type="Proteomes" id="UP000672039"/>
    </source>
</evidence>
<dbReference type="EC" id="5.3.1.1" evidence="7 8"/>
<accession>A0ABX7WMR2</accession>
<dbReference type="PROSITE" id="PS00171">
    <property type="entry name" value="TIM_1"/>
    <property type="match status" value="1"/>
</dbReference>
<comment type="pathway">
    <text evidence="7 8">Carbohydrate biosynthesis; gluconeogenesis.</text>
</comment>
<feature type="binding site" evidence="7">
    <location>
        <begin position="9"/>
        <end position="11"/>
    </location>
    <ligand>
        <name>substrate</name>
    </ligand>
</feature>
<dbReference type="CDD" id="cd00311">
    <property type="entry name" value="TIM"/>
    <property type="match status" value="1"/>
</dbReference>
<protein>
    <recommendedName>
        <fullName evidence="7 8">Triosephosphate isomerase</fullName>
        <shortName evidence="7">TIM</shortName>
        <shortName evidence="7">TPI</shortName>
        <ecNumber evidence="7 8">5.3.1.1</ecNumber>
    </recommendedName>
    <alternativeName>
        <fullName evidence="7">Triose-phosphate isomerase</fullName>
    </alternativeName>
</protein>
<comment type="similarity">
    <text evidence="2 7 8">Belongs to the triosephosphate isomerase family.</text>
</comment>
<feature type="active site" description="Electrophile" evidence="7">
    <location>
        <position position="95"/>
    </location>
</feature>
<organism evidence="9 10">
    <name type="scientific">Thiothrix litoralis</name>
    <dbReference type="NCBI Taxonomy" id="2891210"/>
    <lineage>
        <taxon>Bacteria</taxon>
        <taxon>Pseudomonadati</taxon>
        <taxon>Pseudomonadota</taxon>
        <taxon>Gammaproteobacteria</taxon>
        <taxon>Thiotrichales</taxon>
        <taxon>Thiotrichaceae</taxon>
        <taxon>Thiothrix</taxon>
    </lineage>
</organism>
<dbReference type="SUPFAM" id="SSF51351">
    <property type="entry name" value="Triosephosphate isomerase (TIM)"/>
    <property type="match status" value="1"/>
</dbReference>
<dbReference type="InterPro" id="IPR035990">
    <property type="entry name" value="TIM_sf"/>
</dbReference>
<comment type="subcellular location">
    <subcellularLocation>
        <location evidence="7 8">Cytoplasm</location>
    </subcellularLocation>
</comment>
<dbReference type="HAMAP" id="MF_00147_B">
    <property type="entry name" value="TIM_B"/>
    <property type="match status" value="1"/>
</dbReference>
<proteinExistence type="inferred from homology"/>
<evidence type="ECO:0000256" key="2">
    <source>
        <dbReference type="ARBA" id="ARBA00007422"/>
    </source>
</evidence>
<feature type="binding site" evidence="7">
    <location>
        <position position="173"/>
    </location>
    <ligand>
        <name>substrate</name>
    </ligand>
</feature>
<dbReference type="InterPro" id="IPR020861">
    <property type="entry name" value="Triosephosphate_isomerase_AS"/>
</dbReference>
<reference evidence="9 10" key="1">
    <citation type="submission" date="2021-04" db="EMBL/GenBank/DDBJ databases">
        <title>Genomics, taxonomy and metabolism of representatives of sulfur bacteria of the genus Thiothrix: Thiothrix fructosivorans QT, Thiothrix unzii A1T and three new species, Thiothrix subterranea sp. nov., Thiothrix litoralis sp. nov. and 'Candidatus Thiothrix anitrata' sp. nov.</title>
        <authorList>
            <person name="Ravin N.V."/>
            <person name="Smolyakov D."/>
            <person name="Rudenko T.S."/>
            <person name="Mardanov A.V."/>
            <person name="Beletsky A.V."/>
            <person name="Markov N.D."/>
            <person name="Fomenkov A.I."/>
            <person name="Roberts R.J."/>
            <person name="Karnachuk O.V."/>
            <person name="Novikov A."/>
            <person name="Grabovich M.Y."/>
        </authorList>
    </citation>
    <scope>NUCLEOTIDE SEQUENCE [LARGE SCALE GENOMIC DNA]</scope>
    <source>
        <strain evidence="9 10">AS</strain>
    </source>
</reference>
<evidence type="ECO:0000256" key="4">
    <source>
        <dbReference type="ARBA" id="ARBA00022490"/>
    </source>
</evidence>
<evidence type="ECO:0000256" key="1">
    <source>
        <dbReference type="ARBA" id="ARBA00004939"/>
    </source>
</evidence>
<evidence type="ECO:0000256" key="6">
    <source>
        <dbReference type="ARBA" id="ARBA00023235"/>
    </source>
</evidence>